<name>A0A4C1V7F7_EUMVA</name>
<gene>
    <name evidence="1" type="ORF">EVAR_21884_1</name>
</gene>
<dbReference type="AlphaFoldDB" id="A0A4C1V7F7"/>
<dbReference type="EMBL" id="BGZK01000294">
    <property type="protein sequence ID" value="GBP34818.1"/>
    <property type="molecule type" value="Genomic_DNA"/>
</dbReference>
<evidence type="ECO:0000313" key="2">
    <source>
        <dbReference type="Proteomes" id="UP000299102"/>
    </source>
</evidence>
<reference evidence="1 2" key="1">
    <citation type="journal article" date="2019" name="Commun. Biol.">
        <title>The bagworm genome reveals a unique fibroin gene that provides high tensile strength.</title>
        <authorList>
            <person name="Kono N."/>
            <person name="Nakamura H."/>
            <person name="Ohtoshi R."/>
            <person name="Tomita M."/>
            <person name="Numata K."/>
            <person name="Arakawa K."/>
        </authorList>
    </citation>
    <scope>NUCLEOTIDE SEQUENCE [LARGE SCALE GENOMIC DNA]</scope>
</reference>
<organism evidence="1 2">
    <name type="scientific">Eumeta variegata</name>
    <name type="common">Bagworm moth</name>
    <name type="synonym">Eumeta japonica</name>
    <dbReference type="NCBI Taxonomy" id="151549"/>
    <lineage>
        <taxon>Eukaryota</taxon>
        <taxon>Metazoa</taxon>
        <taxon>Ecdysozoa</taxon>
        <taxon>Arthropoda</taxon>
        <taxon>Hexapoda</taxon>
        <taxon>Insecta</taxon>
        <taxon>Pterygota</taxon>
        <taxon>Neoptera</taxon>
        <taxon>Endopterygota</taxon>
        <taxon>Lepidoptera</taxon>
        <taxon>Glossata</taxon>
        <taxon>Ditrysia</taxon>
        <taxon>Tineoidea</taxon>
        <taxon>Psychidae</taxon>
        <taxon>Oiketicinae</taxon>
        <taxon>Eumeta</taxon>
    </lineage>
</organism>
<keyword evidence="2" id="KW-1185">Reference proteome</keyword>
<protein>
    <submittedName>
        <fullName evidence="1">Uncharacterized protein</fullName>
    </submittedName>
</protein>
<sequence length="129" mass="15176">MRQIINTRRARQSVDYGEHKILSLVLALHRYIDTIDVSQCCRCLYILHCCSISLFKRKNRPRIPVRRKICGLPGQFSTRLRRLILSGGKRRRDESSSSPDARYWRVRAADAQTLFQPMYLGRSQFFSSR</sequence>
<proteinExistence type="predicted"/>
<evidence type="ECO:0000313" key="1">
    <source>
        <dbReference type="EMBL" id="GBP34818.1"/>
    </source>
</evidence>
<comment type="caution">
    <text evidence="1">The sequence shown here is derived from an EMBL/GenBank/DDBJ whole genome shotgun (WGS) entry which is preliminary data.</text>
</comment>
<accession>A0A4C1V7F7</accession>
<dbReference type="Proteomes" id="UP000299102">
    <property type="component" value="Unassembled WGS sequence"/>
</dbReference>